<dbReference type="GeneID" id="26907444"/>
<gene>
    <name evidence="5" type="ORF">ABB37_07158</name>
</gene>
<comment type="caution">
    <text evidence="5">The sequence shown here is derived from an EMBL/GenBank/DDBJ whole genome shotgun (WGS) entry which is preliminary data.</text>
</comment>
<dbReference type="GO" id="GO:0003735">
    <property type="term" value="F:structural constituent of ribosome"/>
    <property type="evidence" value="ECO:0007669"/>
    <property type="project" value="InterPro"/>
</dbReference>
<dbReference type="OrthoDB" id="5994at2759"/>
<evidence type="ECO:0000256" key="4">
    <source>
        <dbReference type="ARBA" id="ARBA00044129"/>
    </source>
</evidence>
<dbReference type="NCBIfam" id="TIGR00061">
    <property type="entry name" value="L21"/>
    <property type="match status" value="1"/>
</dbReference>
<dbReference type="EMBL" id="LGTL01000017">
    <property type="protein sequence ID" value="KPA77263.1"/>
    <property type="molecule type" value="Genomic_DNA"/>
</dbReference>
<name>A0A0M9FW85_LEPPY</name>
<evidence type="ECO:0000256" key="1">
    <source>
        <dbReference type="ARBA" id="ARBA00008563"/>
    </source>
</evidence>
<keyword evidence="2" id="KW-0689">Ribosomal protein</keyword>
<dbReference type="GO" id="GO:0003723">
    <property type="term" value="F:RNA binding"/>
    <property type="evidence" value="ECO:0007669"/>
    <property type="project" value="InterPro"/>
</dbReference>
<evidence type="ECO:0000256" key="3">
    <source>
        <dbReference type="ARBA" id="ARBA00023274"/>
    </source>
</evidence>
<evidence type="ECO:0000313" key="6">
    <source>
        <dbReference type="Proteomes" id="UP000037923"/>
    </source>
</evidence>
<comment type="similarity">
    <text evidence="1">Belongs to the bacterial ribosomal protein bL21 family.</text>
</comment>
<dbReference type="PANTHER" id="PTHR21349:SF0">
    <property type="entry name" value="LARGE RIBOSOMAL SUBUNIT PROTEIN BL21M"/>
    <property type="match status" value="1"/>
</dbReference>
<dbReference type="InterPro" id="IPR028909">
    <property type="entry name" value="bL21-like"/>
</dbReference>
<dbReference type="PANTHER" id="PTHR21349">
    <property type="entry name" value="50S RIBOSOMAL PROTEIN L21"/>
    <property type="match status" value="1"/>
</dbReference>
<reference evidence="5 6" key="1">
    <citation type="submission" date="2015-07" db="EMBL/GenBank/DDBJ databases">
        <title>High-quality genome of monoxenous trypanosomatid Leptomonas pyrrhocoris.</title>
        <authorList>
            <person name="Flegontov P."/>
            <person name="Butenko A."/>
            <person name="Firsov S."/>
            <person name="Vlcek C."/>
            <person name="Logacheva M.D."/>
            <person name="Field M."/>
            <person name="Filatov D."/>
            <person name="Flegontova O."/>
            <person name="Gerasimov E."/>
            <person name="Jackson A.P."/>
            <person name="Kelly S."/>
            <person name="Opperdoes F."/>
            <person name="O'Reilly A."/>
            <person name="Votypka J."/>
            <person name="Yurchenko V."/>
            <person name="Lukes J."/>
        </authorList>
    </citation>
    <scope>NUCLEOTIDE SEQUENCE [LARGE SCALE GENOMIC DNA]</scope>
    <source>
        <strain evidence="5">H10</strain>
    </source>
</reference>
<dbReference type="AlphaFoldDB" id="A0A0M9FW85"/>
<dbReference type="GO" id="GO:0006412">
    <property type="term" value="P:translation"/>
    <property type="evidence" value="ECO:0007669"/>
    <property type="project" value="InterPro"/>
</dbReference>
<dbReference type="OMA" id="HQYKVSP"/>
<proteinExistence type="inferred from homology"/>
<dbReference type="SUPFAM" id="SSF141091">
    <property type="entry name" value="L21p-like"/>
    <property type="match status" value="1"/>
</dbReference>
<keyword evidence="3" id="KW-0687">Ribonucleoprotein</keyword>
<evidence type="ECO:0000256" key="2">
    <source>
        <dbReference type="ARBA" id="ARBA00022980"/>
    </source>
</evidence>
<accession>A0A0M9FW85</accession>
<sequence>MLRSANPAIAKALQPLLDGPKFAVVYCGNHQYKVAPGDVIAVQRLRAPIGSQIALKKVLMVGGPRFTAIGRPLLEHVRVTADVEEQKRMRNVVSLFTTAGRRRMRWVDAQHAATILRIREVVYEPTVVGELDKYDGVVLKDFTAEQHTNPVFAANDGYDLFYKKDWDKVEHASAFLDMMDDATAAAAPGDKET</sequence>
<dbReference type="RefSeq" id="XP_015655701.1">
    <property type="nucleotide sequence ID" value="XM_015805695.1"/>
</dbReference>
<dbReference type="InterPro" id="IPR036164">
    <property type="entry name" value="bL21-like_sf"/>
</dbReference>
<dbReference type="Proteomes" id="UP000037923">
    <property type="component" value="Unassembled WGS sequence"/>
</dbReference>
<evidence type="ECO:0000313" key="5">
    <source>
        <dbReference type="EMBL" id="KPA77263.1"/>
    </source>
</evidence>
<keyword evidence="6" id="KW-1185">Reference proteome</keyword>
<dbReference type="VEuPathDB" id="TriTrypDB:LpyrH10_17_0900"/>
<protein>
    <recommendedName>
        <fullName evidence="4">Large ribosomal subunit protein bL21m</fullName>
    </recommendedName>
</protein>
<dbReference type="EMBL" id="LGTL01000017">
    <property type="protein sequence ID" value="KPA77262.1"/>
    <property type="molecule type" value="Genomic_DNA"/>
</dbReference>
<dbReference type="RefSeq" id="XP_015655702.1">
    <property type="nucleotide sequence ID" value="XM_015805696.1"/>
</dbReference>
<dbReference type="InterPro" id="IPR001787">
    <property type="entry name" value="Ribosomal_bL21"/>
</dbReference>
<organism evidence="5 6">
    <name type="scientific">Leptomonas pyrrhocoris</name>
    <name type="common">Firebug parasite</name>
    <dbReference type="NCBI Taxonomy" id="157538"/>
    <lineage>
        <taxon>Eukaryota</taxon>
        <taxon>Discoba</taxon>
        <taxon>Euglenozoa</taxon>
        <taxon>Kinetoplastea</taxon>
        <taxon>Metakinetoplastina</taxon>
        <taxon>Trypanosomatida</taxon>
        <taxon>Trypanosomatidae</taxon>
        <taxon>Leishmaniinae</taxon>
        <taxon>Leptomonas</taxon>
    </lineage>
</organism>
<dbReference type="GO" id="GO:0005762">
    <property type="term" value="C:mitochondrial large ribosomal subunit"/>
    <property type="evidence" value="ECO:0007669"/>
    <property type="project" value="TreeGrafter"/>
</dbReference>
<dbReference type="Pfam" id="PF00829">
    <property type="entry name" value="Ribosomal_L21p"/>
    <property type="match status" value="1"/>
</dbReference>